<dbReference type="Proteomes" id="UP000054359">
    <property type="component" value="Unassembled WGS sequence"/>
</dbReference>
<keyword evidence="2" id="KW-0732">Signal</keyword>
<keyword evidence="4" id="KW-1185">Reference proteome</keyword>
<proteinExistence type="predicted"/>
<evidence type="ECO:0000313" key="4">
    <source>
        <dbReference type="Proteomes" id="UP000054359"/>
    </source>
</evidence>
<evidence type="ECO:0000256" key="2">
    <source>
        <dbReference type="SAM" id="SignalP"/>
    </source>
</evidence>
<dbReference type="OrthoDB" id="6420626at2759"/>
<accession>A0A087U0C2</accession>
<evidence type="ECO:0000256" key="1">
    <source>
        <dbReference type="SAM" id="MobiDB-lite"/>
    </source>
</evidence>
<feature type="non-terminal residue" evidence="3">
    <location>
        <position position="187"/>
    </location>
</feature>
<sequence>MFHFICFQLLLSTLIYGSNLKGEESVTDTKFQLHRTPETRNERIKRHVEQFNALADLRGLIQMEMESFGHESYFDGTENNYSGHRKKSDYKPKYDPGWKFIGLGKRPQHQDTLLSYDREPSKERIDPLLGISTLINLEFFNALRNGIEDAARETVKKEDSMSGTGGISGENSGNDRFNNKLSWFGGR</sequence>
<feature type="region of interest" description="Disordered" evidence="1">
    <location>
        <begin position="154"/>
        <end position="174"/>
    </location>
</feature>
<organism evidence="3 4">
    <name type="scientific">Stegodyphus mimosarum</name>
    <name type="common">African social velvet spider</name>
    <dbReference type="NCBI Taxonomy" id="407821"/>
    <lineage>
        <taxon>Eukaryota</taxon>
        <taxon>Metazoa</taxon>
        <taxon>Ecdysozoa</taxon>
        <taxon>Arthropoda</taxon>
        <taxon>Chelicerata</taxon>
        <taxon>Arachnida</taxon>
        <taxon>Araneae</taxon>
        <taxon>Araneomorphae</taxon>
        <taxon>Entelegynae</taxon>
        <taxon>Eresoidea</taxon>
        <taxon>Eresidae</taxon>
        <taxon>Stegodyphus</taxon>
    </lineage>
</organism>
<name>A0A087U0C2_STEMI</name>
<feature type="signal peptide" evidence="2">
    <location>
        <begin position="1"/>
        <end position="17"/>
    </location>
</feature>
<gene>
    <name evidence="3" type="ORF">X975_16676</name>
</gene>
<dbReference type="EMBL" id="KK117571">
    <property type="protein sequence ID" value="KFM70811.1"/>
    <property type="molecule type" value="Genomic_DNA"/>
</dbReference>
<feature type="chain" id="PRO_5001830118" evidence="2">
    <location>
        <begin position="18"/>
        <end position="187"/>
    </location>
</feature>
<protein>
    <submittedName>
        <fullName evidence="3">Uncharacterized protein</fullName>
    </submittedName>
</protein>
<evidence type="ECO:0000313" key="3">
    <source>
        <dbReference type="EMBL" id="KFM70811.1"/>
    </source>
</evidence>
<reference evidence="3 4" key="1">
    <citation type="submission" date="2013-11" db="EMBL/GenBank/DDBJ databases">
        <title>Genome sequencing of Stegodyphus mimosarum.</title>
        <authorList>
            <person name="Bechsgaard J."/>
        </authorList>
    </citation>
    <scope>NUCLEOTIDE SEQUENCE [LARGE SCALE GENOMIC DNA]</scope>
</reference>
<dbReference type="AlphaFoldDB" id="A0A087U0C2"/>